<proteinExistence type="predicted"/>
<evidence type="ECO:0000313" key="1">
    <source>
        <dbReference type="EMBL" id="KAF6038583.1"/>
    </source>
</evidence>
<accession>A0A7J7KK05</accession>
<dbReference type="Proteomes" id="UP000593567">
    <property type="component" value="Unassembled WGS sequence"/>
</dbReference>
<dbReference type="AlphaFoldDB" id="A0A7J7KK05"/>
<reference evidence="1" key="1">
    <citation type="submission" date="2020-06" db="EMBL/GenBank/DDBJ databases">
        <title>Draft genome of Bugula neritina, a colonial animal packing powerful symbionts and potential medicines.</title>
        <authorList>
            <person name="Rayko M."/>
        </authorList>
    </citation>
    <scope>NUCLEOTIDE SEQUENCE [LARGE SCALE GENOMIC DNA]</scope>
    <source>
        <strain evidence="1">Kwan_BN1</strain>
    </source>
</reference>
<evidence type="ECO:0000313" key="2">
    <source>
        <dbReference type="Proteomes" id="UP000593567"/>
    </source>
</evidence>
<protein>
    <submittedName>
        <fullName evidence="1">Uncharacterized protein</fullName>
    </submittedName>
</protein>
<name>A0A7J7KK05_BUGNE</name>
<organism evidence="1 2">
    <name type="scientific">Bugula neritina</name>
    <name type="common">Brown bryozoan</name>
    <name type="synonym">Sertularia neritina</name>
    <dbReference type="NCBI Taxonomy" id="10212"/>
    <lineage>
        <taxon>Eukaryota</taxon>
        <taxon>Metazoa</taxon>
        <taxon>Spiralia</taxon>
        <taxon>Lophotrochozoa</taxon>
        <taxon>Bryozoa</taxon>
        <taxon>Gymnolaemata</taxon>
        <taxon>Cheilostomatida</taxon>
        <taxon>Flustrina</taxon>
        <taxon>Buguloidea</taxon>
        <taxon>Bugulidae</taxon>
        <taxon>Bugula</taxon>
    </lineage>
</organism>
<sequence length="67" mass="7230">MEEFINKIEQQKFKPAKIKNSSAVVVPAAAALRSFSVTTANGGSIVRLRHVDQLAGSRSTQQMITGD</sequence>
<comment type="caution">
    <text evidence="1">The sequence shown here is derived from an EMBL/GenBank/DDBJ whole genome shotgun (WGS) entry which is preliminary data.</text>
</comment>
<gene>
    <name evidence="1" type="ORF">EB796_003114</name>
</gene>
<dbReference type="EMBL" id="VXIV02000394">
    <property type="protein sequence ID" value="KAF6038583.1"/>
    <property type="molecule type" value="Genomic_DNA"/>
</dbReference>
<keyword evidence="2" id="KW-1185">Reference proteome</keyword>